<evidence type="ECO:0000313" key="2">
    <source>
        <dbReference type="Proteomes" id="UP000293535"/>
    </source>
</evidence>
<comment type="caution">
    <text evidence="1">The sequence shown here is derived from an EMBL/GenBank/DDBJ whole genome shotgun (WGS) entry which is preliminary data.</text>
</comment>
<dbReference type="RefSeq" id="WP_129756023.1">
    <property type="nucleotide sequence ID" value="NZ_JAFKAA010000002.1"/>
</dbReference>
<evidence type="ECO:0000313" key="1">
    <source>
        <dbReference type="EMBL" id="RYJ11291.1"/>
    </source>
</evidence>
<sequence length="65" mass="7439">MRKSKTPAIAARSDLPSANEDVAKLRLELRHHSLEELEETGLVRLDRQEQTVKKGPKFNDKKSKN</sequence>
<dbReference type="EMBL" id="RZIG01000002">
    <property type="protein sequence ID" value="RYJ11291.1"/>
    <property type="molecule type" value="Genomic_DNA"/>
</dbReference>
<dbReference type="AlphaFoldDB" id="A0A482T609"/>
<dbReference type="Proteomes" id="UP000293535">
    <property type="component" value="Unassembled WGS sequence"/>
</dbReference>
<name>A0A482T609_HALHI</name>
<gene>
    <name evidence="1" type="ORF">ELS20_15780</name>
</gene>
<organism evidence="1 2">
    <name type="scientific">Haloarcula hispanica</name>
    <dbReference type="NCBI Taxonomy" id="51589"/>
    <lineage>
        <taxon>Archaea</taxon>
        <taxon>Methanobacteriati</taxon>
        <taxon>Methanobacteriota</taxon>
        <taxon>Stenosarchaea group</taxon>
        <taxon>Halobacteria</taxon>
        <taxon>Halobacteriales</taxon>
        <taxon>Haloarculaceae</taxon>
        <taxon>Haloarcula</taxon>
    </lineage>
</organism>
<reference evidence="1 2" key="1">
    <citation type="submission" date="2018-12" db="EMBL/GenBank/DDBJ databases">
        <title>Draft genome sequence of Haloarcula hispinica strain 18.1, an halophilic archaeon isolated from Chott El Jerid of Southern Tunisia.</title>
        <authorList>
            <person name="Najjari A."/>
            <person name="Ben Dhia O."/>
            <person name="Ferjani R."/>
            <person name="Mahjoubi M."/>
            <person name="Sghaier H."/>
            <person name="Elshahed M."/>
            <person name="Ouzari H.I."/>
            <person name="Cherid A."/>
            <person name="Youssef N."/>
        </authorList>
    </citation>
    <scope>NUCLEOTIDE SEQUENCE [LARGE SCALE GENOMIC DNA]</scope>
    <source>
        <strain evidence="1 2">18.1</strain>
    </source>
</reference>
<accession>A0A482T609</accession>
<proteinExistence type="predicted"/>
<protein>
    <submittedName>
        <fullName evidence="1">Uncharacterized protein</fullName>
    </submittedName>
</protein>